<feature type="DNA-binding region" description="H-T-H motif" evidence="2">
    <location>
        <begin position="89"/>
        <end position="108"/>
    </location>
</feature>
<evidence type="ECO:0000256" key="1">
    <source>
        <dbReference type="ARBA" id="ARBA00023125"/>
    </source>
</evidence>
<dbReference type="InterPro" id="IPR041474">
    <property type="entry name" value="NicS_C"/>
</dbReference>
<dbReference type="PANTHER" id="PTHR30328">
    <property type="entry name" value="TRANSCRIPTIONAL REPRESSOR"/>
    <property type="match status" value="1"/>
</dbReference>
<feature type="transmembrane region" description="Helical" evidence="3">
    <location>
        <begin position="215"/>
        <end position="237"/>
    </location>
</feature>
<keyword evidence="1 2" id="KW-0238">DNA-binding</keyword>
<organism evidence="5 6">
    <name type="scientific">Burkholderia ambifaria (strain MC40-6)</name>
    <dbReference type="NCBI Taxonomy" id="398577"/>
    <lineage>
        <taxon>Bacteria</taxon>
        <taxon>Pseudomonadati</taxon>
        <taxon>Pseudomonadota</taxon>
        <taxon>Betaproteobacteria</taxon>
        <taxon>Burkholderiales</taxon>
        <taxon>Burkholderiaceae</taxon>
        <taxon>Burkholderia</taxon>
        <taxon>Burkholderia cepacia complex</taxon>
    </lineage>
</organism>
<dbReference type="EMBL" id="CP001027">
    <property type="protein sequence ID" value="ACB67960.1"/>
    <property type="molecule type" value="Genomic_DNA"/>
</dbReference>
<dbReference type="KEGG" id="bac:BamMC406_5516"/>
<name>B1Z5B4_BURA4</name>
<evidence type="ECO:0000313" key="5">
    <source>
        <dbReference type="EMBL" id="ACB67960.1"/>
    </source>
</evidence>
<dbReference type="SUPFAM" id="SSF46689">
    <property type="entry name" value="Homeodomain-like"/>
    <property type="match status" value="1"/>
</dbReference>
<dbReference type="Pfam" id="PF00440">
    <property type="entry name" value="TetR_N"/>
    <property type="match status" value="1"/>
</dbReference>
<dbReference type="GO" id="GO:0003677">
    <property type="term" value="F:DNA binding"/>
    <property type="evidence" value="ECO:0007669"/>
    <property type="project" value="UniProtKB-UniRule"/>
</dbReference>
<protein>
    <submittedName>
        <fullName evidence="5">Transcriptional regulator, TetR family</fullName>
    </submittedName>
</protein>
<dbReference type="PROSITE" id="PS50977">
    <property type="entry name" value="HTH_TETR_2"/>
    <property type="match status" value="1"/>
</dbReference>
<dbReference type="Gene3D" id="1.10.357.10">
    <property type="entry name" value="Tetracycline Repressor, domain 2"/>
    <property type="match status" value="1"/>
</dbReference>
<accession>B1Z5B4</accession>
<keyword evidence="3" id="KW-1133">Transmembrane helix</keyword>
<keyword evidence="3" id="KW-0472">Membrane</keyword>
<keyword evidence="3" id="KW-0812">Transmembrane</keyword>
<evidence type="ECO:0000313" key="6">
    <source>
        <dbReference type="Proteomes" id="UP000001680"/>
    </source>
</evidence>
<dbReference type="InterPro" id="IPR050109">
    <property type="entry name" value="HTH-type_TetR-like_transc_reg"/>
</dbReference>
<evidence type="ECO:0000256" key="2">
    <source>
        <dbReference type="PROSITE-ProRule" id="PRU00335"/>
    </source>
</evidence>
<dbReference type="AlphaFoldDB" id="B1Z5B4"/>
<dbReference type="Pfam" id="PF17938">
    <property type="entry name" value="TetR_C_29"/>
    <property type="match status" value="1"/>
</dbReference>
<dbReference type="InterPro" id="IPR036271">
    <property type="entry name" value="Tet_transcr_reg_TetR-rel_C_sf"/>
</dbReference>
<sequence>MLRTREEFRRIRSSCSVPCMKVCGNAARASFFRRHGPVGGRHRNGMAQAAKGKTVRGTGVREAAAQETRDKILHAATKVFARYGYEGGSVERISRLAKSYDRMIYYYYGSKEGLFVAVLEGIYRRMDEAELKMAPDASNPVEALKSVIRFKLDYYWRNPDFITLLNTENLHKGKHLSKLERRGEYSSHAVEIIAKILENGVEQGLFRTGLRARDVFLLIISTAYFYTSNLYTLSAFLGEELNAPDAVRHWETFVIDSVLRVVRKDASIDA</sequence>
<dbReference type="PRINTS" id="PR00455">
    <property type="entry name" value="HTHTETR"/>
</dbReference>
<evidence type="ECO:0000256" key="3">
    <source>
        <dbReference type="SAM" id="Phobius"/>
    </source>
</evidence>
<dbReference type="Proteomes" id="UP000001680">
    <property type="component" value="Chromosome 3"/>
</dbReference>
<feature type="domain" description="HTH tetR-type" evidence="4">
    <location>
        <begin position="66"/>
        <end position="126"/>
    </location>
</feature>
<dbReference type="InterPro" id="IPR009057">
    <property type="entry name" value="Homeodomain-like_sf"/>
</dbReference>
<evidence type="ECO:0000259" key="4">
    <source>
        <dbReference type="PROSITE" id="PS50977"/>
    </source>
</evidence>
<dbReference type="InterPro" id="IPR001647">
    <property type="entry name" value="HTH_TetR"/>
</dbReference>
<dbReference type="HOGENOM" id="CLU_069356_1_2_4"/>
<gene>
    <name evidence="5" type="ordered locus">BamMC406_5516</name>
</gene>
<proteinExistence type="predicted"/>
<dbReference type="SUPFAM" id="SSF48498">
    <property type="entry name" value="Tetracyclin repressor-like, C-terminal domain"/>
    <property type="match status" value="1"/>
</dbReference>
<reference evidence="6" key="1">
    <citation type="submission" date="2008-04" db="EMBL/GenBank/DDBJ databases">
        <title>Complete sequence of chromosome 3 of Burkholderia ambifaria MC40-6.</title>
        <authorList>
            <person name="Copeland A."/>
            <person name="Lucas S."/>
            <person name="Lapidus A."/>
            <person name="Glavina del Rio T."/>
            <person name="Dalin E."/>
            <person name="Tice H."/>
            <person name="Pitluck S."/>
            <person name="Chain P."/>
            <person name="Malfatti S."/>
            <person name="Shin M."/>
            <person name="Vergez L."/>
            <person name="Lang D."/>
            <person name="Schmutz J."/>
            <person name="Larimer F."/>
            <person name="Land M."/>
            <person name="Hauser L."/>
            <person name="Kyrpides N."/>
            <person name="Lykidis A."/>
            <person name="Ramette A."/>
            <person name="Konstantinidis K."/>
            <person name="Tiedje J."/>
            <person name="Richardson P."/>
        </authorList>
    </citation>
    <scope>NUCLEOTIDE SEQUENCE [LARGE SCALE GENOMIC DNA]</scope>
    <source>
        <strain evidence="6">MC40-6</strain>
    </source>
</reference>
<dbReference type="PANTHER" id="PTHR30328:SF54">
    <property type="entry name" value="HTH-TYPE TRANSCRIPTIONAL REPRESSOR SCO4008"/>
    <property type="match status" value="1"/>
</dbReference>